<sequence length="172" mass="19681">MDKAKLMEELKSCSKDDLELIESSQQDLYTPEEMNVIREMIRVKAKEEKEEQNAFIQAHLPKEITCPKCEGVNPFSNDSCCYCGYAFDKSKYYQIDYYNDDNDEINNNEEKENGRSYTFQYIISFLIPLVGFILGAILLSKENDEEKSVGKTCIILGIIAIAISAIIYALIL</sequence>
<comment type="caution">
    <text evidence="2">The sequence shown here is derived from an EMBL/GenBank/DDBJ whole genome shotgun (WGS) entry which is preliminary data.</text>
</comment>
<name>A0A934U264_9FIRM</name>
<gene>
    <name evidence="2" type="ORF">JKK62_01925</name>
</gene>
<accession>A0A934U264</accession>
<feature type="transmembrane region" description="Helical" evidence="1">
    <location>
        <begin position="119"/>
        <end position="140"/>
    </location>
</feature>
<dbReference type="EMBL" id="JAEQMG010000035">
    <property type="protein sequence ID" value="MBK6087417.1"/>
    <property type="molecule type" value="Genomic_DNA"/>
</dbReference>
<keyword evidence="1" id="KW-0812">Transmembrane</keyword>
<keyword evidence="1" id="KW-0472">Membrane</keyword>
<proteinExistence type="predicted"/>
<evidence type="ECO:0008006" key="4">
    <source>
        <dbReference type="Google" id="ProtNLM"/>
    </source>
</evidence>
<protein>
    <recommendedName>
        <fullName evidence="4">Zinc ribbon domain-containing protein</fullName>
    </recommendedName>
</protein>
<keyword evidence="1" id="KW-1133">Transmembrane helix</keyword>
<evidence type="ECO:0000313" key="2">
    <source>
        <dbReference type="EMBL" id="MBK6087417.1"/>
    </source>
</evidence>
<dbReference type="AlphaFoldDB" id="A0A934U264"/>
<dbReference type="Proteomes" id="UP000633365">
    <property type="component" value="Unassembled WGS sequence"/>
</dbReference>
<dbReference type="RefSeq" id="WP_201426722.1">
    <property type="nucleotide sequence ID" value="NZ_JAEQMG010000035.1"/>
</dbReference>
<reference evidence="2" key="1">
    <citation type="submission" date="2021-01" db="EMBL/GenBank/DDBJ databases">
        <title>Genome public.</title>
        <authorList>
            <person name="Liu C."/>
            <person name="Sun Q."/>
        </authorList>
    </citation>
    <scope>NUCLEOTIDE SEQUENCE</scope>
    <source>
        <strain evidence="2">M6</strain>
    </source>
</reference>
<evidence type="ECO:0000313" key="3">
    <source>
        <dbReference type="Proteomes" id="UP000633365"/>
    </source>
</evidence>
<feature type="transmembrane region" description="Helical" evidence="1">
    <location>
        <begin position="152"/>
        <end position="171"/>
    </location>
</feature>
<organism evidence="2 3">
    <name type="scientific">Ruminococcus difficilis</name>
    <dbReference type="NCBI Taxonomy" id="2763069"/>
    <lineage>
        <taxon>Bacteria</taxon>
        <taxon>Bacillati</taxon>
        <taxon>Bacillota</taxon>
        <taxon>Clostridia</taxon>
        <taxon>Eubacteriales</taxon>
        <taxon>Oscillospiraceae</taxon>
        <taxon>Ruminococcus</taxon>
    </lineage>
</organism>
<keyword evidence="3" id="KW-1185">Reference proteome</keyword>
<evidence type="ECO:0000256" key="1">
    <source>
        <dbReference type="SAM" id="Phobius"/>
    </source>
</evidence>